<feature type="transmembrane region" description="Helical" evidence="8">
    <location>
        <begin position="628"/>
        <end position="650"/>
    </location>
</feature>
<evidence type="ECO:0000256" key="4">
    <source>
        <dbReference type="ARBA" id="ARBA00022475"/>
    </source>
</evidence>
<comment type="caution">
    <text evidence="9">The sequence shown here is derived from an EMBL/GenBank/DDBJ whole genome shotgun (WGS) entry which is preliminary data.</text>
</comment>
<reference evidence="9 10" key="1">
    <citation type="submission" date="2018-02" db="EMBL/GenBank/DDBJ databases">
        <title>Whole genome sequencing of endophytic bacterium.</title>
        <authorList>
            <person name="Eedara R."/>
            <person name="Podile A.R."/>
        </authorList>
    </citation>
    <scope>NUCLEOTIDE SEQUENCE [LARGE SCALE GENOMIC DNA]</scope>
    <source>
        <strain evidence="9 10">RP1T</strain>
    </source>
</reference>
<feature type="transmembrane region" description="Helical" evidence="8">
    <location>
        <begin position="450"/>
        <end position="469"/>
    </location>
</feature>
<comment type="subcellular location">
    <subcellularLocation>
        <location evidence="1">Cell membrane</location>
        <topology evidence="1">Multi-pass membrane protein</topology>
    </subcellularLocation>
</comment>
<feature type="transmembrane region" description="Helical" evidence="8">
    <location>
        <begin position="662"/>
        <end position="683"/>
    </location>
</feature>
<feature type="transmembrane region" description="Helical" evidence="8">
    <location>
        <begin position="121"/>
        <end position="140"/>
    </location>
</feature>
<organism evidence="9 10">
    <name type="scientific">Labrys okinawensis</name>
    <dbReference type="NCBI Taxonomy" id="346911"/>
    <lineage>
        <taxon>Bacteria</taxon>
        <taxon>Pseudomonadati</taxon>
        <taxon>Pseudomonadota</taxon>
        <taxon>Alphaproteobacteria</taxon>
        <taxon>Hyphomicrobiales</taxon>
        <taxon>Xanthobacteraceae</taxon>
        <taxon>Labrys</taxon>
    </lineage>
</organism>
<sequence>MAASPRRCALSASSLKACRTMPEARLAASGSVRIIGRMSGWIIVSAVLVGLAAALFLLNLSRQVPPAGWPVLLAGAGDLRAIMARDGLAPRFCAGLLGGGALGLASVVLQQVLRNPLAEPGTLGIFAGAKCAIAASIIWAPGLLALGWDLPALAGGIGVAAIVLLLSARSDFAPTTVTLIGLIASLAFGALGTMLVLTHFDALSDLYIWEAGSLIQNGWGTVLALALKLGLVSLAILLLMRPLSAMQIEGAEQLGVRTSLVRGATILAAVGLSALVASTVGLISFLGLASAAIARGAGARRLPARLVAAPLIAAGLLALTDQALLALAGGIEIPAGITVMLLSVPLLLWMLQRAPAGTSALAMAAEPMRLQLGTASAFIGLGAALVVSFALAATFGPGPDGWQFAQGVLFAELSIWRLPRITAACCAGAMLAMAGSLLQRLTRNEMASPELLGISSGTALMLLVATLFLPGLDRYGTAALSCLACLAILACVLWLGRRSAFAPDHLLLIGAGLGALLASLLSILLVIGDPRILRVIGWLSGSTYSVDAAEARAIALATASALLLPLPLLRWIGLMQLGEPVGRSLGVPIAGARLAVVLVVAVLTGVATLFVGPLSFVGLMAPHLARLLGIRTALAEIYGSALVGAVLMILADWAGRTIAFPWQIPAGLIATGLGGAYFIVASWKR</sequence>
<keyword evidence="5 8" id="KW-0812">Transmembrane</keyword>
<dbReference type="GO" id="GO:0005886">
    <property type="term" value="C:plasma membrane"/>
    <property type="evidence" value="ECO:0007669"/>
    <property type="project" value="UniProtKB-SubCell"/>
</dbReference>
<feature type="transmembrane region" description="Helical" evidence="8">
    <location>
        <begin position="218"/>
        <end position="239"/>
    </location>
</feature>
<feature type="transmembrane region" description="Helical" evidence="8">
    <location>
        <begin position="507"/>
        <end position="528"/>
    </location>
</feature>
<evidence type="ECO:0000313" key="10">
    <source>
        <dbReference type="Proteomes" id="UP000237682"/>
    </source>
</evidence>
<evidence type="ECO:0000256" key="3">
    <source>
        <dbReference type="ARBA" id="ARBA00022448"/>
    </source>
</evidence>
<dbReference type="CDD" id="cd06550">
    <property type="entry name" value="TM_ABC_iron-siderophores_like"/>
    <property type="match status" value="1"/>
</dbReference>
<dbReference type="EMBL" id="PUEJ01000007">
    <property type="protein sequence ID" value="PRH85696.1"/>
    <property type="molecule type" value="Genomic_DNA"/>
</dbReference>
<dbReference type="PANTHER" id="PTHR30472:SF37">
    <property type="entry name" value="FE(3+) DICITRATE TRANSPORT SYSTEM PERMEASE PROTEIN FECD-RELATED"/>
    <property type="match status" value="1"/>
</dbReference>
<evidence type="ECO:0000256" key="8">
    <source>
        <dbReference type="SAM" id="Phobius"/>
    </source>
</evidence>
<dbReference type="SUPFAM" id="SSF81345">
    <property type="entry name" value="ABC transporter involved in vitamin B12 uptake, BtuC"/>
    <property type="match status" value="2"/>
</dbReference>
<keyword evidence="4" id="KW-1003">Cell membrane</keyword>
<dbReference type="GO" id="GO:0022857">
    <property type="term" value="F:transmembrane transporter activity"/>
    <property type="evidence" value="ECO:0007669"/>
    <property type="project" value="InterPro"/>
</dbReference>
<dbReference type="OrthoDB" id="9811721at2"/>
<evidence type="ECO:0000256" key="7">
    <source>
        <dbReference type="ARBA" id="ARBA00023136"/>
    </source>
</evidence>
<feature type="transmembrane region" description="Helical" evidence="8">
    <location>
        <begin position="41"/>
        <end position="60"/>
    </location>
</feature>
<keyword evidence="10" id="KW-1185">Reference proteome</keyword>
<feature type="transmembrane region" description="Helical" evidence="8">
    <location>
        <begin position="333"/>
        <end position="351"/>
    </location>
</feature>
<gene>
    <name evidence="9" type="ORF">C5L14_19220</name>
</gene>
<feature type="transmembrane region" description="Helical" evidence="8">
    <location>
        <begin position="372"/>
        <end position="395"/>
    </location>
</feature>
<evidence type="ECO:0000256" key="5">
    <source>
        <dbReference type="ARBA" id="ARBA00022692"/>
    </source>
</evidence>
<feature type="transmembrane region" description="Helical" evidence="8">
    <location>
        <begin position="146"/>
        <end position="166"/>
    </location>
</feature>
<keyword evidence="7 8" id="KW-0472">Membrane</keyword>
<dbReference type="NCBIfam" id="NF007866">
    <property type="entry name" value="PRK10577.1-2"/>
    <property type="match status" value="1"/>
</dbReference>
<evidence type="ECO:0000313" key="9">
    <source>
        <dbReference type="EMBL" id="PRH85696.1"/>
    </source>
</evidence>
<feature type="transmembrane region" description="Helical" evidence="8">
    <location>
        <begin position="178"/>
        <end position="198"/>
    </location>
</feature>
<accession>A0A2S9Q8L5</accession>
<dbReference type="Pfam" id="PF01032">
    <property type="entry name" value="FecCD"/>
    <property type="match status" value="2"/>
</dbReference>
<evidence type="ECO:0000256" key="2">
    <source>
        <dbReference type="ARBA" id="ARBA00007935"/>
    </source>
</evidence>
<dbReference type="InterPro" id="IPR037294">
    <property type="entry name" value="ABC_BtuC-like"/>
</dbReference>
<feature type="transmembrane region" description="Helical" evidence="8">
    <location>
        <begin position="594"/>
        <end position="616"/>
    </location>
</feature>
<feature type="transmembrane region" description="Helical" evidence="8">
    <location>
        <begin position="415"/>
        <end position="438"/>
    </location>
</feature>
<dbReference type="AlphaFoldDB" id="A0A2S9Q8L5"/>
<comment type="similarity">
    <text evidence="2">Belongs to the binding-protein-dependent transport system permease family. FecCD subfamily.</text>
</comment>
<evidence type="ECO:0000256" key="1">
    <source>
        <dbReference type="ARBA" id="ARBA00004651"/>
    </source>
</evidence>
<dbReference type="PANTHER" id="PTHR30472">
    <property type="entry name" value="FERRIC ENTEROBACTIN TRANSPORT SYSTEM PERMEASE PROTEIN"/>
    <property type="match status" value="1"/>
</dbReference>
<dbReference type="GO" id="GO:0033214">
    <property type="term" value="P:siderophore-iron import into cell"/>
    <property type="evidence" value="ECO:0007669"/>
    <property type="project" value="TreeGrafter"/>
</dbReference>
<keyword evidence="6 8" id="KW-1133">Transmembrane helix</keyword>
<dbReference type="Proteomes" id="UP000237682">
    <property type="component" value="Unassembled WGS sequence"/>
</dbReference>
<protein>
    <submittedName>
        <fullName evidence="9">Fe(3+)-hydroxamate ABC transporter permease FhuB</fullName>
    </submittedName>
</protein>
<keyword evidence="3" id="KW-0813">Transport</keyword>
<feature type="transmembrane region" description="Helical" evidence="8">
    <location>
        <begin position="475"/>
        <end position="495"/>
    </location>
</feature>
<feature type="transmembrane region" description="Helical" evidence="8">
    <location>
        <begin position="553"/>
        <end position="573"/>
    </location>
</feature>
<evidence type="ECO:0000256" key="6">
    <source>
        <dbReference type="ARBA" id="ARBA00022989"/>
    </source>
</evidence>
<dbReference type="InterPro" id="IPR000522">
    <property type="entry name" value="ABC_transptr_permease_BtuC"/>
</dbReference>
<dbReference type="Gene3D" id="1.10.3470.10">
    <property type="entry name" value="ABC transporter involved in vitamin B12 uptake, BtuC"/>
    <property type="match status" value="2"/>
</dbReference>
<proteinExistence type="inferred from homology"/>
<name>A0A2S9Q8L5_9HYPH</name>
<feature type="transmembrane region" description="Helical" evidence="8">
    <location>
        <begin position="88"/>
        <end position="109"/>
    </location>
</feature>